<dbReference type="InterPro" id="IPR013866">
    <property type="entry name" value="Sphingolipid_d4-desaturase_N"/>
</dbReference>
<keyword evidence="4" id="KW-1185">Reference proteome</keyword>
<dbReference type="Pfam" id="PF08557">
    <property type="entry name" value="Lipid_DES"/>
    <property type="match status" value="1"/>
</dbReference>
<keyword evidence="1" id="KW-0812">Transmembrane</keyword>
<dbReference type="EMBL" id="JAFCMP010000001">
    <property type="protein sequence ID" value="KAG5192983.1"/>
    <property type="molecule type" value="Genomic_DNA"/>
</dbReference>
<keyword evidence="1" id="KW-1133">Transmembrane helix</keyword>
<dbReference type="GO" id="GO:0042284">
    <property type="term" value="F:sphingolipid delta-4 desaturase activity"/>
    <property type="evidence" value="ECO:0007669"/>
    <property type="project" value="TreeGrafter"/>
</dbReference>
<dbReference type="OrthoDB" id="200948at2759"/>
<keyword evidence="1" id="KW-0472">Membrane</keyword>
<dbReference type="AlphaFoldDB" id="A0A836CPP4"/>
<evidence type="ECO:0000259" key="2">
    <source>
        <dbReference type="SMART" id="SM01269"/>
    </source>
</evidence>
<dbReference type="SMART" id="SM01269">
    <property type="entry name" value="Lipid_DES"/>
    <property type="match status" value="1"/>
</dbReference>
<dbReference type="InterPro" id="IPR005804">
    <property type="entry name" value="FA_desaturase_dom"/>
</dbReference>
<feature type="domain" description="Sphingolipid delta4-desaturase N-terminal" evidence="2">
    <location>
        <begin position="9"/>
        <end position="47"/>
    </location>
</feature>
<sequence length="365" mass="40994">MVIQASGSAVPYAYNTTETMAAHHLRQRDILLAHPEVKQLFGYEWKTKYLTVGLVAANLAIAAGVGLHSAAIPYWASFLVTYLIGTPINHALIMVIHECSHNLCAATKAGNRAVALFANVPLGVWGGESFLRYHPDHHSYLGVLGRDLDVPTPIEIGFVGGSMLKKLIWRAGYLLMYGLRPTPSFWDMRRDAPRTAWEKFNVVFHLVFGVAFGRAFGWQSVAYLCMCTVFSFGFHPCAAHFSQDHVPMSKLGPHNKEGYPQETFSYYGWLNPIILNVGYHNEHHDIAKVPWTRLPQLRRMAPEFHNGLQFHTTFWGGLFGFLLRRDVGPQTRIVRTMEQYKVGMKKYTAGVRAVAKGEAASTKME</sequence>
<proteinExistence type="predicted"/>
<gene>
    <name evidence="3" type="ORF">JKP88DRAFT_268916</name>
</gene>
<feature type="transmembrane region" description="Helical" evidence="1">
    <location>
        <begin position="74"/>
        <end position="96"/>
    </location>
</feature>
<dbReference type="PANTHER" id="PTHR12879:SF8">
    <property type="entry name" value="SPHINGOLIPID DELTA(4)-DESATURASE DES1"/>
    <property type="match status" value="1"/>
</dbReference>
<feature type="transmembrane region" description="Helical" evidence="1">
    <location>
        <begin position="196"/>
        <end position="215"/>
    </location>
</feature>
<feature type="transmembrane region" description="Helical" evidence="1">
    <location>
        <begin position="49"/>
        <end position="68"/>
    </location>
</feature>
<dbReference type="GO" id="GO:0016020">
    <property type="term" value="C:membrane"/>
    <property type="evidence" value="ECO:0007669"/>
    <property type="project" value="GOC"/>
</dbReference>
<dbReference type="PANTHER" id="PTHR12879">
    <property type="entry name" value="SPHINGOLIPID DELTA 4 DESATURASE/C-4 HYDROXYLASE PROTEIN DES2"/>
    <property type="match status" value="1"/>
</dbReference>
<dbReference type="Proteomes" id="UP000664859">
    <property type="component" value="Unassembled WGS sequence"/>
</dbReference>
<protein>
    <submittedName>
        <fullName evidence="3">Fatty acid desaturase-domain-containing protein</fullName>
    </submittedName>
</protein>
<reference evidence="3" key="1">
    <citation type="submission" date="2021-02" db="EMBL/GenBank/DDBJ databases">
        <title>First Annotated Genome of the Yellow-green Alga Tribonema minus.</title>
        <authorList>
            <person name="Mahan K.M."/>
        </authorList>
    </citation>
    <scope>NUCLEOTIDE SEQUENCE</scope>
    <source>
        <strain evidence="3">UTEX B ZZ1240</strain>
    </source>
</reference>
<evidence type="ECO:0000256" key="1">
    <source>
        <dbReference type="SAM" id="Phobius"/>
    </source>
</evidence>
<name>A0A836CPP4_9STRA</name>
<organism evidence="3 4">
    <name type="scientific">Tribonema minus</name>
    <dbReference type="NCBI Taxonomy" id="303371"/>
    <lineage>
        <taxon>Eukaryota</taxon>
        <taxon>Sar</taxon>
        <taxon>Stramenopiles</taxon>
        <taxon>Ochrophyta</taxon>
        <taxon>PX clade</taxon>
        <taxon>Xanthophyceae</taxon>
        <taxon>Tribonematales</taxon>
        <taxon>Tribonemataceae</taxon>
        <taxon>Tribonema</taxon>
    </lineage>
</organism>
<dbReference type="GO" id="GO:0046513">
    <property type="term" value="P:ceramide biosynthetic process"/>
    <property type="evidence" value="ECO:0007669"/>
    <property type="project" value="TreeGrafter"/>
</dbReference>
<comment type="caution">
    <text evidence="3">The sequence shown here is derived from an EMBL/GenBank/DDBJ whole genome shotgun (WGS) entry which is preliminary data.</text>
</comment>
<evidence type="ECO:0000313" key="4">
    <source>
        <dbReference type="Proteomes" id="UP000664859"/>
    </source>
</evidence>
<evidence type="ECO:0000313" key="3">
    <source>
        <dbReference type="EMBL" id="KAG5192983.1"/>
    </source>
</evidence>
<accession>A0A836CPP4</accession>
<dbReference type="Pfam" id="PF00487">
    <property type="entry name" value="FA_desaturase"/>
    <property type="match status" value="1"/>
</dbReference>